<proteinExistence type="predicted"/>
<reference evidence="1 2" key="2">
    <citation type="submission" date="2020-04" db="EMBL/GenBank/DDBJ databases">
        <authorList>
            <person name="Fomenkov A."/>
            <person name="Anton B.P."/>
            <person name="Roberts R.J."/>
        </authorList>
    </citation>
    <scope>NUCLEOTIDE SEQUENCE [LARGE SCALE GENOMIC DNA]</scope>
    <source>
        <strain evidence="1 2">CCAP 1403/13f</strain>
    </source>
</reference>
<evidence type="ECO:0000313" key="1">
    <source>
        <dbReference type="EMBL" id="QJB43579.1"/>
    </source>
</evidence>
<organism evidence="1 2">
    <name type="scientific">Dolichospermum flos-aquae CCAP 1403/13F</name>
    <dbReference type="NCBI Taxonomy" id="315271"/>
    <lineage>
        <taxon>Bacteria</taxon>
        <taxon>Bacillati</taxon>
        <taxon>Cyanobacteriota</taxon>
        <taxon>Cyanophyceae</taxon>
        <taxon>Nostocales</taxon>
        <taxon>Aphanizomenonaceae</taxon>
        <taxon>Dolichospermum</taxon>
    </lineage>
</organism>
<accession>A0A6H2BXY2</accession>
<sequence>MANIRISNLENTDEKKFIINLSNLDAVSVFGGEYNNASQILNYGVKALEFVLVIYAIDAISLLTKTFRK</sequence>
<gene>
    <name evidence="1" type="ORF">HGD76_04420</name>
</gene>
<dbReference type="RefSeq" id="WP_148763419.1">
    <property type="nucleotide sequence ID" value="NZ_CP051206.1"/>
</dbReference>
<name>A0A6H2BXY2_DOLFA</name>
<evidence type="ECO:0000313" key="2">
    <source>
        <dbReference type="Proteomes" id="UP000502433"/>
    </source>
</evidence>
<reference evidence="1 2" key="1">
    <citation type="submission" date="2020-04" db="EMBL/GenBank/DDBJ databases">
        <title>Genome-Wide Identification of 5-Methylcytosine Sites in Bacterial Genomes By High-Throughput Sequencing of MspJI Restriction Fragments.</title>
        <authorList>
            <person name="Wu V."/>
        </authorList>
    </citation>
    <scope>NUCLEOTIDE SEQUENCE [LARGE SCALE GENOMIC DNA]</scope>
    <source>
        <strain evidence="1 2">CCAP 1403/13f</strain>
    </source>
</reference>
<dbReference type="EMBL" id="CP051206">
    <property type="protein sequence ID" value="QJB43579.1"/>
    <property type="molecule type" value="Genomic_DNA"/>
</dbReference>
<protein>
    <submittedName>
        <fullName evidence="1">Uncharacterized protein</fullName>
    </submittedName>
</protein>
<dbReference type="KEGG" id="dfs:HGD76_04420"/>
<dbReference type="Proteomes" id="UP000502433">
    <property type="component" value="Chromosome"/>
</dbReference>
<dbReference type="AlphaFoldDB" id="A0A6H2BXY2"/>